<keyword evidence="3" id="KW-1185">Reference proteome</keyword>
<organism evidence="2 3">
    <name type="scientific">Solanum commersonii</name>
    <name type="common">Commerson's wild potato</name>
    <name type="synonym">Commerson's nightshade</name>
    <dbReference type="NCBI Taxonomy" id="4109"/>
    <lineage>
        <taxon>Eukaryota</taxon>
        <taxon>Viridiplantae</taxon>
        <taxon>Streptophyta</taxon>
        <taxon>Embryophyta</taxon>
        <taxon>Tracheophyta</taxon>
        <taxon>Spermatophyta</taxon>
        <taxon>Magnoliopsida</taxon>
        <taxon>eudicotyledons</taxon>
        <taxon>Gunneridae</taxon>
        <taxon>Pentapetalae</taxon>
        <taxon>asterids</taxon>
        <taxon>lamiids</taxon>
        <taxon>Solanales</taxon>
        <taxon>Solanaceae</taxon>
        <taxon>Solanoideae</taxon>
        <taxon>Solaneae</taxon>
        <taxon>Solanum</taxon>
    </lineage>
</organism>
<reference evidence="2 3" key="1">
    <citation type="submission" date="2020-09" db="EMBL/GenBank/DDBJ databases">
        <title>De no assembly of potato wild relative species, Solanum commersonii.</title>
        <authorList>
            <person name="Cho K."/>
        </authorList>
    </citation>
    <scope>NUCLEOTIDE SEQUENCE [LARGE SCALE GENOMIC DNA]</scope>
    <source>
        <strain evidence="2">LZ3.2</strain>
        <tissue evidence="2">Leaf</tissue>
    </source>
</reference>
<comment type="caution">
    <text evidence="2">The sequence shown here is derived from an EMBL/GenBank/DDBJ whole genome shotgun (WGS) entry which is preliminary data.</text>
</comment>
<evidence type="ECO:0000313" key="3">
    <source>
        <dbReference type="Proteomes" id="UP000824120"/>
    </source>
</evidence>
<feature type="non-terminal residue" evidence="2">
    <location>
        <position position="1"/>
    </location>
</feature>
<keyword evidence="1" id="KW-0812">Transmembrane</keyword>
<accession>A0A9J5XEC9</accession>
<name>A0A9J5XEC9_SOLCO</name>
<dbReference type="EMBL" id="JACXVP010000009">
    <property type="protein sequence ID" value="KAG5586731.1"/>
    <property type="molecule type" value="Genomic_DNA"/>
</dbReference>
<keyword evidence="1" id="KW-1133">Transmembrane helix</keyword>
<dbReference type="AlphaFoldDB" id="A0A9J5XEC9"/>
<proteinExistence type="predicted"/>
<keyword evidence="1" id="KW-0472">Membrane</keyword>
<evidence type="ECO:0000256" key="1">
    <source>
        <dbReference type="SAM" id="Phobius"/>
    </source>
</evidence>
<feature type="transmembrane region" description="Helical" evidence="1">
    <location>
        <begin position="50"/>
        <end position="73"/>
    </location>
</feature>
<dbReference type="Proteomes" id="UP000824120">
    <property type="component" value="Chromosome 9"/>
</dbReference>
<sequence>VDFEGRVRQAWSIHCPQEVLLSYYVVHSELKSAIIGKSLRCGYQRRAIKIIVPLILFHVSSASLCLLDIHIGVRLNLDLRISRGCAPDMILSIPRLVLLNSN</sequence>
<evidence type="ECO:0000313" key="2">
    <source>
        <dbReference type="EMBL" id="KAG5586731.1"/>
    </source>
</evidence>
<protein>
    <submittedName>
        <fullName evidence="2">Uncharacterized protein</fullName>
    </submittedName>
</protein>
<gene>
    <name evidence="2" type="ORF">H5410_047165</name>
</gene>